<dbReference type="InterPro" id="IPR021799">
    <property type="entry name" value="PIN-like_prokaryotic"/>
</dbReference>
<dbReference type="AlphaFoldDB" id="A0AAW6UFI1"/>
<dbReference type="Pfam" id="PF11848">
    <property type="entry name" value="DUF3368"/>
    <property type="match status" value="1"/>
</dbReference>
<gene>
    <name evidence="1" type="ORF">QJ521_09315</name>
</gene>
<comment type="caution">
    <text evidence="1">The sequence shown here is derived from an EMBL/GenBank/DDBJ whole genome shotgun (WGS) entry which is preliminary data.</text>
</comment>
<evidence type="ECO:0008006" key="3">
    <source>
        <dbReference type="Google" id="ProtNLM"/>
    </source>
</evidence>
<keyword evidence="2" id="KW-1185">Reference proteome</keyword>
<dbReference type="EMBL" id="JASCXW010000057">
    <property type="protein sequence ID" value="MDI6453763.1"/>
    <property type="molecule type" value="Genomic_DNA"/>
</dbReference>
<accession>A0AAW6UFI1</accession>
<name>A0AAW6UFI1_9MOLU</name>
<reference evidence="1" key="1">
    <citation type="submission" date="2023-05" db="EMBL/GenBank/DDBJ databases">
        <title>Mariniplasma microaerophilum sp. nov., a novel anaerobic mollicute isolated from terrestrial mud volcano, Taman Peninsula, Russia.</title>
        <authorList>
            <person name="Khomyakova M.A."/>
            <person name="Merkel A.Y."/>
            <person name="Slobodkin A.I."/>
        </authorList>
    </citation>
    <scope>NUCLEOTIDE SEQUENCE</scope>
    <source>
        <strain evidence="1">M4Ah</strain>
    </source>
</reference>
<evidence type="ECO:0000313" key="1">
    <source>
        <dbReference type="EMBL" id="MDI6453763.1"/>
    </source>
</evidence>
<dbReference type="RefSeq" id="WP_282840214.1">
    <property type="nucleotide sequence ID" value="NZ_JASCXW010000057.1"/>
</dbReference>
<dbReference type="Proteomes" id="UP001431532">
    <property type="component" value="Unassembled WGS sequence"/>
</dbReference>
<organism evidence="1 2">
    <name type="scientific">Peloplasma aerotolerans</name>
    <dbReference type="NCBI Taxonomy" id="3044389"/>
    <lineage>
        <taxon>Bacteria</taxon>
        <taxon>Bacillati</taxon>
        <taxon>Mycoplasmatota</taxon>
        <taxon>Mollicutes</taxon>
        <taxon>Acholeplasmatales</taxon>
        <taxon>Acholeplasmataceae</taxon>
        <taxon>Peloplasma</taxon>
    </lineage>
</organism>
<evidence type="ECO:0000313" key="2">
    <source>
        <dbReference type="Proteomes" id="UP001431532"/>
    </source>
</evidence>
<sequence>MKDIYHSDNISVVVDNNVLVDLSEIGCLNLLFDIFDYVIIPQVIYDDELPDEIKREINQHKFQIGLIETEIGLETYALLVNEVEFKKLSRYDRFAIAIAKENLYYCNSNDKPVRAACKKLNIKYTGVLGVLGRSYVKGVITVKQLETYIDLLISDETSCYIDFKVIEQFKLEIMTQKVIEN</sequence>
<protein>
    <recommendedName>
        <fullName evidence="3">PIN domain-containing protein</fullName>
    </recommendedName>
</protein>
<proteinExistence type="predicted"/>